<protein>
    <submittedName>
        <fullName evidence="1">Uncharacterized protein</fullName>
    </submittedName>
</protein>
<comment type="caution">
    <text evidence="1">The sequence shown here is derived from an EMBL/GenBank/DDBJ whole genome shotgun (WGS) entry which is preliminary data.</text>
</comment>
<name>C6MA55_NEISI</name>
<dbReference type="Proteomes" id="UP000005365">
    <property type="component" value="Unassembled WGS sequence"/>
</dbReference>
<gene>
    <name evidence="1" type="ORF">NEISICOT_03436</name>
</gene>
<evidence type="ECO:0000313" key="2">
    <source>
        <dbReference type="Proteomes" id="UP000005365"/>
    </source>
</evidence>
<proteinExistence type="predicted"/>
<organism evidence="1 2">
    <name type="scientific">Neisseria sicca ATCC 29256</name>
    <dbReference type="NCBI Taxonomy" id="547045"/>
    <lineage>
        <taxon>Bacteria</taxon>
        <taxon>Pseudomonadati</taxon>
        <taxon>Pseudomonadota</taxon>
        <taxon>Betaproteobacteria</taxon>
        <taxon>Neisseriales</taxon>
        <taxon>Neisseriaceae</taxon>
        <taxon>Neisseria</taxon>
    </lineage>
</organism>
<dbReference type="EMBL" id="ACKO02000035">
    <property type="protein sequence ID" value="EET42799.1"/>
    <property type="molecule type" value="Genomic_DNA"/>
</dbReference>
<dbReference type="AlphaFoldDB" id="C6MA55"/>
<reference evidence="1" key="1">
    <citation type="submission" date="2009-07" db="EMBL/GenBank/DDBJ databases">
        <authorList>
            <person name="Weinstock G."/>
            <person name="Sodergren E."/>
            <person name="Clifton S."/>
            <person name="Fulton L."/>
            <person name="Fulton B."/>
            <person name="Courtney L."/>
            <person name="Fronick C."/>
            <person name="Harrison M."/>
            <person name="Strong C."/>
            <person name="Farmer C."/>
            <person name="Delahaunty K."/>
            <person name="Markovic C."/>
            <person name="Hall O."/>
            <person name="Minx P."/>
            <person name="Tomlinson C."/>
            <person name="Mitreva M."/>
            <person name="Nelson J."/>
            <person name="Hou S."/>
            <person name="Wollam A."/>
            <person name="Pepin K.H."/>
            <person name="Johnson M."/>
            <person name="Bhonagiri V."/>
            <person name="Nash W.E."/>
            <person name="Warren W."/>
            <person name="Chinwalla A."/>
            <person name="Mardis E.R."/>
            <person name="Wilson R.K."/>
        </authorList>
    </citation>
    <scope>NUCLEOTIDE SEQUENCE [LARGE SCALE GENOMIC DNA]</scope>
    <source>
        <strain evidence="1">ATCC 29256</strain>
    </source>
</reference>
<evidence type="ECO:0000313" key="1">
    <source>
        <dbReference type="EMBL" id="EET42799.1"/>
    </source>
</evidence>
<accession>C6MA55</accession>
<sequence>MDVHIVVRRDDDGGFEFARQIGFAQNRLDIVGDFFVARFGRFGGEHFFAVQPDIGVCHSARQEVHTDAFRPFVGFLVQRALNGIAGAEYVAVDVAGGGDGIEAEFVQGLVRQFQIGF</sequence>
<keyword evidence="2" id="KW-1185">Reference proteome</keyword>